<proteinExistence type="predicted"/>
<evidence type="ECO:0000313" key="2">
    <source>
        <dbReference type="Proteomes" id="UP001163828"/>
    </source>
</evidence>
<dbReference type="Proteomes" id="UP001163828">
    <property type="component" value="Unassembled WGS sequence"/>
</dbReference>
<dbReference type="Gene3D" id="1.20.1280.50">
    <property type="match status" value="1"/>
</dbReference>
<organism evidence="1 2">
    <name type="scientific">Lentinula boryana</name>
    <dbReference type="NCBI Taxonomy" id="40481"/>
    <lineage>
        <taxon>Eukaryota</taxon>
        <taxon>Fungi</taxon>
        <taxon>Dikarya</taxon>
        <taxon>Basidiomycota</taxon>
        <taxon>Agaricomycotina</taxon>
        <taxon>Agaricomycetes</taxon>
        <taxon>Agaricomycetidae</taxon>
        <taxon>Agaricales</taxon>
        <taxon>Marasmiineae</taxon>
        <taxon>Omphalotaceae</taxon>
        <taxon>Lentinula</taxon>
    </lineage>
</organism>
<protein>
    <recommendedName>
        <fullName evidence="3">F-box domain-containing protein</fullName>
    </recommendedName>
</protein>
<comment type="caution">
    <text evidence="1">The sequence shown here is derived from an EMBL/GenBank/DDBJ whole genome shotgun (WGS) entry which is preliminary data.</text>
</comment>
<sequence length="508" mass="57598">MSFDSASLDLCGHVCRLALAVYILPGIFRYLVPKLLNELPSITLSSHPCFITCRMPTSIDSLPSELLLVIFEHTLPLEKDPLEDPENADAVSPTWPDIFDLKNGPWVLGQVCRRWRSIALSIPQLWSTFYVRLPRRKDSAVDVLQAWLGRSGNCPLQFQITATLGFCGHHSGYALLTTLARTSSRWQSVDLVDVSMKFLDTLAMQREIRSSSFPLLKELSLRSRDWDIEFDNSPEFEDLSTAYEVFFRAPNLVTLINFDTLSLSTFKFPWNQLTTYIGSDASHAIDHLEIMLLCPNLVECNIAFGRTHTWPTIPLISLKQLKRWTIRIRNSSHDIYSLLSQTTIEVPALKELILLADPFSLTPILDLFHPVLISSACSLHYLELSGNTVTDSLTRFLESVATITRLRIWLNRLAVLPLLERQDSEALVPMLETLDFGLSERADIYGFDVILLAAVVRSRRQSVHVRSIRRVNIVVDGSELNIMGTHVFPPIMEVLQEEGLDIHVCKRN</sequence>
<evidence type="ECO:0008006" key="3">
    <source>
        <dbReference type="Google" id="ProtNLM"/>
    </source>
</evidence>
<accession>A0ABQ8QD12</accession>
<evidence type="ECO:0000313" key="1">
    <source>
        <dbReference type="EMBL" id="KAJ3996417.1"/>
    </source>
</evidence>
<dbReference type="EMBL" id="MU790614">
    <property type="protein sequence ID" value="KAJ3996417.1"/>
    <property type="molecule type" value="Genomic_DNA"/>
</dbReference>
<gene>
    <name evidence="1" type="ORF">F5050DRAFT_1759664</name>
</gene>
<name>A0ABQ8QD12_9AGAR</name>
<reference evidence="1" key="1">
    <citation type="submission" date="2022-08" db="EMBL/GenBank/DDBJ databases">
        <authorList>
            <consortium name="DOE Joint Genome Institute"/>
            <person name="Min B."/>
            <person name="Riley R."/>
            <person name="Sierra-Patev S."/>
            <person name="Naranjo-Ortiz M."/>
            <person name="Looney B."/>
            <person name="Konkel Z."/>
            <person name="Slot J.C."/>
            <person name="Sakamoto Y."/>
            <person name="Steenwyk J.L."/>
            <person name="Rokas A."/>
            <person name="Carro J."/>
            <person name="Camarero S."/>
            <person name="Ferreira P."/>
            <person name="Molpeceres G."/>
            <person name="Ruiz-Duenas F.J."/>
            <person name="Serrano A."/>
            <person name="Henrissat B."/>
            <person name="Drula E."/>
            <person name="Hughes K.W."/>
            <person name="Mata J.L."/>
            <person name="Ishikawa N.K."/>
            <person name="Vargas-Isla R."/>
            <person name="Ushijima S."/>
            <person name="Smith C.A."/>
            <person name="Ahrendt S."/>
            <person name="Andreopoulos W."/>
            <person name="He G."/>
            <person name="Labutti K."/>
            <person name="Lipzen A."/>
            <person name="Ng V."/>
            <person name="Sandor L."/>
            <person name="Barry K."/>
            <person name="Martinez A.T."/>
            <person name="Xiao Y."/>
            <person name="Gibbons J.G."/>
            <person name="Terashima K."/>
            <person name="Hibbett D.S."/>
            <person name="Grigoriev I.V."/>
        </authorList>
    </citation>
    <scope>NUCLEOTIDE SEQUENCE</scope>
    <source>
        <strain evidence="1">TFB10827</strain>
    </source>
</reference>
<dbReference type="SUPFAM" id="SSF52047">
    <property type="entry name" value="RNI-like"/>
    <property type="match status" value="1"/>
</dbReference>
<keyword evidence="2" id="KW-1185">Reference proteome</keyword>